<dbReference type="EMBL" id="CAFBMX010000008">
    <property type="protein sequence ID" value="CAB4938722.1"/>
    <property type="molecule type" value="Genomic_DNA"/>
</dbReference>
<name>A0A6J7J8J6_9ZZZZ</name>
<feature type="region of interest" description="Disordered" evidence="1">
    <location>
        <begin position="1"/>
        <end position="27"/>
    </location>
</feature>
<organism evidence="2">
    <name type="scientific">freshwater metagenome</name>
    <dbReference type="NCBI Taxonomy" id="449393"/>
    <lineage>
        <taxon>unclassified sequences</taxon>
        <taxon>metagenomes</taxon>
        <taxon>ecological metagenomes</taxon>
    </lineage>
</organism>
<reference evidence="2" key="1">
    <citation type="submission" date="2020-05" db="EMBL/GenBank/DDBJ databases">
        <authorList>
            <person name="Chiriac C."/>
            <person name="Salcher M."/>
            <person name="Ghai R."/>
            <person name="Kavagutti S V."/>
        </authorList>
    </citation>
    <scope>NUCLEOTIDE SEQUENCE</scope>
</reference>
<evidence type="ECO:0000256" key="1">
    <source>
        <dbReference type="SAM" id="MobiDB-lite"/>
    </source>
</evidence>
<dbReference type="AlphaFoldDB" id="A0A6J7J8J6"/>
<sequence>MGRRSRRRDGAPMPDAPTERITSADGTQALDLRTVLKPKTRAAYAAALHDQSASRDDAWHRAVEFLFERLVVCWEISGVPTEGQRDLLLRLRAATQDERRFVRDALRTHCAEWFPDVEAP</sequence>
<protein>
    <submittedName>
        <fullName evidence="2">Unannotated protein</fullName>
    </submittedName>
</protein>
<proteinExistence type="predicted"/>
<gene>
    <name evidence="2" type="ORF">UFOPK3674_01674</name>
</gene>
<evidence type="ECO:0000313" key="2">
    <source>
        <dbReference type="EMBL" id="CAB4938722.1"/>
    </source>
</evidence>
<accession>A0A6J7J8J6</accession>